<organism evidence="2 3">
    <name type="scientific">Flavobacterium cheonhonense</name>
    <dbReference type="NCBI Taxonomy" id="706185"/>
    <lineage>
        <taxon>Bacteria</taxon>
        <taxon>Pseudomonadati</taxon>
        <taxon>Bacteroidota</taxon>
        <taxon>Flavobacteriia</taxon>
        <taxon>Flavobacteriales</taxon>
        <taxon>Flavobacteriaceae</taxon>
        <taxon>Flavobacterium</taxon>
    </lineage>
</organism>
<dbReference type="RefSeq" id="WP_290872256.1">
    <property type="nucleotide sequence ID" value="NZ_BAABCR010000013.1"/>
</dbReference>
<dbReference type="EMBL" id="BAABCR010000013">
    <property type="protein sequence ID" value="GAA4029549.1"/>
    <property type="molecule type" value="Genomic_DNA"/>
</dbReference>
<evidence type="ECO:0000313" key="2">
    <source>
        <dbReference type="EMBL" id="GAA4029549.1"/>
    </source>
</evidence>
<comment type="caution">
    <text evidence="2">The sequence shown here is derived from an EMBL/GenBank/DDBJ whole genome shotgun (WGS) entry which is preliminary data.</text>
</comment>
<gene>
    <name evidence="2" type="ORF">GCM10022386_11680</name>
</gene>
<name>A0ABP7TPW7_9FLAO</name>
<keyword evidence="3" id="KW-1185">Reference proteome</keyword>
<protein>
    <submittedName>
        <fullName evidence="2">Uncharacterized protein</fullName>
    </submittedName>
</protein>
<feature type="signal peptide" evidence="1">
    <location>
        <begin position="1"/>
        <end position="20"/>
    </location>
</feature>
<feature type="chain" id="PRO_5046611293" evidence="1">
    <location>
        <begin position="21"/>
        <end position="200"/>
    </location>
</feature>
<keyword evidence="1" id="KW-0732">Signal</keyword>
<sequence>MKKITLLVATVLLVGNLVNATEVNNTFGEERRARYSFDEPISFVERGIEFFVFPNGDFDFNTRPQDSQGGYFYKTAGKRGADATARGTFNYGVRIEHDSFGRVRRVGNTFINYDSRDRVSRIGSVYMRYNRFALTQIGGLQIIYNRRGDIVDMIGSIKGYRNQGYVYYNNHNVYSYQASNDDDYYYYKEDGTKALIEEKK</sequence>
<accession>A0ABP7TPW7</accession>
<evidence type="ECO:0000256" key="1">
    <source>
        <dbReference type="SAM" id="SignalP"/>
    </source>
</evidence>
<dbReference type="Proteomes" id="UP001500968">
    <property type="component" value="Unassembled WGS sequence"/>
</dbReference>
<proteinExistence type="predicted"/>
<evidence type="ECO:0000313" key="3">
    <source>
        <dbReference type="Proteomes" id="UP001500968"/>
    </source>
</evidence>
<reference evidence="3" key="1">
    <citation type="journal article" date="2019" name="Int. J. Syst. Evol. Microbiol.">
        <title>The Global Catalogue of Microorganisms (GCM) 10K type strain sequencing project: providing services to taxonomists for standard genome sequencing and annotation.</title>
        <authorList>
            <consortium name="The Broad Institute Genomics Platform"/>
            <consortium name="The Broad Institute Genome Sequencing Center for Infectious Disease"/>
            <person name="Wu L."/>
            <person name="Ma J."/>
        </authorList>
    </citation>
    <scope>NUCLEOTIDE SEQUENCE [LARGE SCALE GENOMIC DNA]</scope>
    <source>
        <strain evidence="3">JCM 17064</strain>
    </source>
</reference>